<protein>
    <submittedName>
        <fullName evidence="1">Uncharacterized protein</fullName>
    </submittedName>
</protein>
<name>H1Z1C7_9EURY</name>
<accession>H1Z1C7</accession>
<dbReference type="EMBL" id="CM001436">
    <property type="protein sequence ID" value="EHQ36274.1"/>
    <property type="molecule type" value="Genomic_DNA"/>
</dbReference>
<dbReference type="Proteomes" id="UP000005741">
    <property type="component" value="Chromosome"/>
</dbReference>
<gene>
    <name evidence="1" type="ORF">Metlim_2211</name>
</gene>
<sequence>MRSAGSLRVSGLRFRKMDSQLVSSPASPVNEQHNFIGGIEGTLSPQFRTSPEKMIVPMSNPPKAVKGHYLTIHSSADNDDNQYIEGIWETVSPKFRTPPENNDKLVRYATAGMADDLFVFKYEVFLTSALELDNFIEDDVRVFPRTEC</sequence>
<evidence type="ECO:0000313" key="2">
    <source>
        <dbReference type="Proteomes" id="UP000005741"/>
    </source>
</evidence>
<evidence type="ECO:0000313" key="1">
    <source>
        <dbReference type="EMBL" id="EHQ36274.1"/>
    </source>
</evidence>
<dbReference type="InParanoid" id="H1Z1C7"/>
<dbReference type="AlphaFoldDB" id="H1Z1C7"/>
<keyword evidence="2" id="KW-1185">Reference proteome</keyword>
<proteinExistence type="predicted"/>
<dbReference type="HOGENOM" id="CLU_1754715_0_0_2"/>
<reference evidence="1 2" key="1">
    <citation type="submission" date="2011-10" db="EMBL/GenBank/DDBJ databases">
        <title>The Improved High-Quality Draft genome of Methanoplanus limicola DSM 2279.</title>
        <authorList>
            <consortium name="US DOE Joint Genome Institute (JGI-PGF)"/>
            <person name="Lucas S."/>
            <person name="Copeland A."/>
            <person name="Lapidus A."/>
            <person name="Glavina del Rio T."/>
            <person name="Dalin E."/>
            <person name="Tice H."/>
            <person name="Bruce D."/>
            <person name="Goodwin L."/>
            <person name="Pitluck S."/>
            <person name="Peters L."/>
            <person name="Mikhailova N."/>
            <person name="Lu M."/>
            <person name="Kyrpides N."/>
            <person name="Mavromatis K."/>
            <person name="Ivanova N."/>
            <person name="Markowitz V."/>
            <person name="Cheng J.-F."/>
            <person name="Hugenholtz P."/>
            <person name="Woyke T."/>
            <person name="Wu D."/>
            <person name="Wirth R."/>
            <person name="Brambilla E.-M."/>
            <person name="Klenk H.-P."/>
            <person name="Eisen J.A."/>
        </authorList>
    </citation>
    <scope>NUCLEOTIDE SEQUENCE [LARGE SCALE GENOMIC DNA]</scope>
    <source>
        <strain evidence="1 2">DSM 2279</strain>
    </source>
</reference>
<organism evidence="1 2">
    <name type="scientific">Methanoplanus limicola DSM 2279</name>
    <dbReference type="NCBI Taxonomy" id="937775"/>
    <lineage>
        <taxon>Archaea</taxon>
        <taxon>Methanobacteriati</taxon>
        <taxon>Methanobacteriota</taxon>
        <taxon>Stenosarchaea group</taxon>
        <taxon>Methanomicrobia</taxon>
        <taxon>Methanomicrobiales</taxon>
        <taxon>Methanomicrobiaceae</taxon>
        <taxon>Methanoplanus</taxon>
    </lineage>
</organism>
<dbReference type="STRING" id="937775.Metlim_2211"/>